<protein>
    <recommendedName>
        <fullName evidence="6">Alpha-L-rhamnosidase</fullName>
    </recommendedName>
</protein>
<reference evidence="4 5" key="1">
    <citation type="submission" date="2023-07" db="EMBL/GenBank/DDBJ databases">
        <title>Sorghum-associated microbial communities from plants grown in Nebraska, USA.</title>
        <authorList>
            <person name="Schachtman D."/>
        </authorList>
    </citation>
    <scope>NUCLEOTIDE SEQUENCE [LARGE SCALE GENOMIC DNA]</scope>
    <source>
        <strain evidence="4 5">3262</strain>
    </source>
</reference>
<dbReference type="SUPFAM" id="SSF48208">
    <property type="entry name" value="Six-hairpin glycosidases"/>
    <property type="match status" value="1"/>
</dbReference>
<dbReference type="Gene3D" id="2.60.420.10">
    <property type="entry name" value="Maltose phosphorylase, domain 3"/>
    <property type="match status" value="1"/>
</dbReference>
<dbReference type="Pfam" id="PF08531">
    <property type="entry name" value="Bac_rhamnosid_N"/>
    <property type="match status" value="1"/>
</dbReference>
<evidence type="ECO:0008006" key="6">
    <source>
        <dbReference type="Google" id="ProtNLM"/>
    </source>
</evidence>
<name>A0ABU1TAD3_9SPHI</name>
<sequence length="794" mass="89672">MKIFFKFILVLTWLSIVKTGSSQTISPSLLKGHWKAFWITVPDEPTKDYGVYHFRKNIQLNAKPDSFIVHVSADNRYKLYVNRTLVSLGPARGDTYYWNYETVDLAPYLKAGNNSIAALVWNEGDYRPEAQISIRTAFIMQGNTASEEAVNTGKTWKCIRDKAYHPLTGIGYHPYYVAGPGEVVDMNAYIKGWNTVGFDDSAWKNAIRVDAGNPKGTVNAFDWMLVPSSLPQMELKYQRITALRKAEGATVPKSFPAIKTAVTIPANTTTTLLLDQSFLTNAFVTLNFSNGKNATIKLTYAEAPFTSLTGPEGTVKGNRNTVEGKIIVGRRDSIISDGSSDQSFTTLAWRTYRYIQLQVKTGGEPLIIDDIYGTFTGYPFQLNARLETANPEIQKILDIGWRTARLCAGETYTDCPYYEQLQYVGDTRIQALVSYYNSGDDRLARNAINQMDHSRVAEGLTLSRHPSFSPQIISTFSLWYIGMLHDYWMYRPDSTFVKDKLEGTRGILSFFSKYQQTDGSLKDTPYWTFVDWVNDKGWDFGAAPKGTGGYSAVLDMQLMWAYTQAAEMEAKMGMPAFAALYREKAAQLKATIQKKYWDAGRQLYSDTEDKQLFSQHTNTLAILTDMLDGPGATNLCKKLLTDTTLTKCTIYFKYYLHQALTKGGFGNDYLQWLDIWRKNIDMGLTTWAEISDLEHNRSDCHAWGASPNIEFYRTLLGIDSDAPGFNKIKIEPHLGNMKNVSGQMPHPNGKLSVKYRFEKGKWHVWIALPAGTSGVFIWKGKNYMIKTGENEFNI</sequence>
<feature type="domain" description="Alpha-L-rhamnosidase C-terminal" evidence="3">
    <location>
        <begin position="717"/>
        <end position="774"/>
    </location>
</feature>
<dbReference type="Pfam" id="PF17389">
    <property type="entry name" value="Bac_rhamnosid6H"/>
    <property type="match status" value="1"/>
</dbReference>
<organism evidence="4 5">
    <name type="scientific">Mucilaginibacter pocheonensis</name>
    <dbReference type="NCBI Taxonomy" id="398050"/>
    <lineage>
        <taxon>Bacteria</taxon>
        <taxon>Pseudomonadati</taxon>
        <taxon>Bacteroidota</taxon>
        <taxon>Sphingobacteriia</taxon>
        <taxon>Sphingobacteriales</taxon>
        <taxon>Sphingobacteriaceae</taxon>
        <taxon>Mucilaginibacter</taxon>
    </lineage>
</organism>
<comment type="caution">
    <text evidence="4">The sequence shown here is derived from an EMBL/GenBank/DDBJ whole genome shotgun (WGS) entry which is preliminary data.</text>
</comment>
<dbReference type="SUPFAM" id="SSF49785">
    <property type="entry name" value="Galactose-binding domain-like"/>
    <property type="match status" value="1"/>
</dbReference>
<dbReference type="RefSeq" id="WP_310095382.1">
    <property type="nucleotide sequence ID" value="NZ_JAVDUU010000002.1"/>
</dbReference>
<feature type="domain" description="Alpha-L-rhamnosidase six-hairpin glycosidase" evidence="2">
    <location>
        <begin position="385"/>
        <end position="713"/>
    </location>
</feature>
<dbReference type="PANTHER" id="PTHR34987:SF2">
    <property type="entry name" value="B, PUTATIVE (AFU_ORTHOLOGUE AFUA_7G05040)-RELATED"/>
    <property type="match status" value="1"/>
</dbReference>
<dbReference type="InterPro" id="IPR008928">
    <property type="entry name" value="6-hairpin_glycosidase_sf"/>
</dbReference>
<dbReference type="InterPro" id="IPR012341">
    <property type="entry name" value="6hp_glycosidase-like_sf"/>
</dbReference>
<keyword evidence="5" id="KW-1185">Reference proteome</keyword>
<dbReference type="InterPro" id="IPR035396">
    <property type="entry name" value="Bac_rhamnosid6H"/>
</dbReference>
<dbReference type="InterPro" id="IPR008979">
    <property type="entry name" value="Galactose-bd-like_sf"/>
</dbReference>
<dbReference type="InterPro" id="IPR035398">
    <property type="entry name" value="Bac_rhamnosid_C"/>
</dbReference>
<dbReference type="Gene3D" id="1.50.10.10">
    <property type="match status" value="1"/>
</dbReference>
<dbReference type="InterPro" id="IPR013737">
    <property type="entry name" value="Bac_rhamnosid_N"/>
</dbReference>
<feature type="domain" description="Bacterial alpha-L-rhamnosidase N-terminal" evidence="1">
    <location>
        <begin position="97"/>
        <end position="211"/>
    </location>
</feature>
<dbReference type="EMBL" id="JAVDUU010000002">
    <property type="protein sequence ID" value="MDR6942314.1"/>
    <property type="molecule type" value="Genomic_DNA"/>
</dbReference>
<proteinExistence type="predicted"/>
<dbReference type="Pfam" id="PF17390">
    <property type="entry name" value="Bac_rhamnosid_C"/>
    <property type="match status" value="1"/>
</dbReference>
<evidence type="ECO:0000313" key="5">
    <source>
        <dbReference type="Proteomes" id="UP001247620"/>
    </source>
</evidence>
<evidence type="ECO:0000259" key="3">
    <source>
        <dbReference type="Pfam" id="PF17390"/>
    </source>
</evidence>
<gene>
    <name evidence="4" type="ORF">J2W55_002156</name>
</gene>
<dbReference type="Gene3D" id="2.60.120.260">
    <property type="entry name" value="Galactose-binding domain-like"/>
    <property type="match status" value="1"/>
</dbReference>
<dbReference type="Proteomes" id="UP001247620">
    <property type="component" value="Unassembled WGS sequence"/>
</dbReference>
<evidence type="ECO:0000259" key="1">
    <source>
        <dbReference type="Pfam" id="PF08531"/>
    </source>
</evidence>
<evidence type="ECO:0000313" key="4">
    <source>
        <dbReference type="EMBL" id="MDR6942314.1"/>
    </source>
</evidence>
<dbReference type="PANTHER" id="PTHR34987">
    <property type="entry name" value="C, PUTATIVE (AFU_ORTHOLOGUE AFUA_3G02880)-RELATED"/>
    <property type="match status" value="1"/>
</dbReference>
<accession>A0ABU1TAD3</accession>
<evidence type="ECO:0000259" key="2">
    <source>
        <dbReference type="Pfam" id="PF17389"/>
    </source>
</evidence>